<dbReference type="InterPro" id="IPR045379">
    <property type="entry name" value="Crinkler_N"/>
</dbReference>
<dbReference type="GO" id="GO:0005576">
    <property type="term" value="C:extracellular region"/>
    <property type="evidence" value="ECO:0007669"/>
    <property type="project" value="UniProtKB-SubCell"/>
</dbReference>
<evidence type="ECO:0000256" key="3">
    <source>
        <dbReference type="ARBA" id="ARBA00022525"/>
    </source>
</evidence>
<name>A0A9P6J2B9_9FUNG</name>
<dbReference type="OrthoDB" id="2303713at2759"/>
<dbReference type="InterPro" id="IPR027417">
    <property type="entry name" value="P-loop_NTPase"/>
</dbReference>
<dbReference type="EMBL" id="JAAAHW010006560">
    <property type="protein sequence ID" value="KAF9958522.1"/>
    <property type="molecule type" value="Genomic_DNA"/>
</dbReference>
<dbReference type="AlphaFoldDB" id="A0A9P6J2B9"/>
<keyword evidence="6" id="KW-1185">Reference proteome</keyword>
<reference evidence="5" key="1">
    <citation type="journal article" date="2020" name="Fungal Divers.">
        <title>Resolving the Mortierellaceae phylogeny through synthesis of multi-gene phylogenetics and phylogenomics.</title>
        <authorList>
            <person name="Vandepol N."/>
            <person name="Liber J."/>
            <person name="Desiro A."/>
            <person name="Na H."/>
            <person name="Kennedy M."/>
            <person name="Barry K."/>
            <person name="Grigoriev I.V."/>
            <person name="Miller A.N."/>
            <person name="O'Donnell K."/>
            <person name="Stajich J.E."/>
            <person name="Bonito G."/>
        </authorList>
    </citation>
    <scope>NUCLEOTIDE SEQUENCE</scope>
    <source>
        <strain evidence="5">MES-2147</strain>
    </source>
</reference>
<sequence>MKLICIVNGCKSGEAFPVDIAAASTIGDLKTAIKRKENIFKDVDAKDLALWKVSIPVIAVNKNDTVTLASLPDGSMEELHPVDVLSDLFDDKLPKRSIHVLVRGPSPGSLEPILKRKLEEDPDLALVTKKSRIQEQWREYMASDNMPVMLPPGWIAMLESDEFAPEPRTAFSHLKNNLHAGVAIDMPYLGQTPKEYSSGQPFFVTEQMIEIWNEIQNGDEEDKHRVYRRVLSGPMGVGKTYLTYFLAASAYAEKMLTLYIADAGVLKTSEEDHSALEIVKRFLALNKDILTAIELKMLCPYDGAYVNALQVIFRTLLMQKERKTLLIVDEHGNLFEEKPYMPVRFMSLNPLSDFHFWLEDYRGAHVIFTGTADAKYEMKVLDASYLPKLQVFVGPLSDEVFSKMLTSHPRWNTPAIMDRVKELTNCVPRELKQMSRYFKGGQDSMTCLQNYTQARTNYFLGITKAYVKSLEEKKEFYEALEQMFLNGTSTIDLPWDISDLGLIYQVKDRRDNTVKRHTLCHSARKALWELYTRSTITIPRFLTEGTMEL</sequence>
<feature type="domain" description="Crinkler effector protein N-terminal" evidence="4">
    <location>
        <begin position="1"/>
        <end position="103"/>
    </location>
</feature>
<proteinExistence type="predicted"/>
<dbReference type="Proteomes" id="UP000749646">
    <property type="component" value="Unassembled WGS sequence"/>
</dbReference>
<dbReference type="Pfam" id="PF20147">
    <property type="entry name" value="Crinkler"/>
    <property type="match status" value="1"/>
</dbReference>
<protein>
    <recommendedName>
        <fullName evidence="4">Crinkler effector protein N-terminal domain-containing protein</fullName>
    </recommendedName>
</protein>
<organism evidence="5 6">
    <name type="scientific">Modicella reniformis</name>
    <dbReference type="NCBI Taxonomy" id="1440133"/>
    <lineage>
        <taxon>Eukaryota</taxon>
        <taxon>Fungi</taxon>
        <taxon>Fungi incertae sedis</taxon>
        <taxon>Mucoromycota</taxon>
        <taxon>Mortierellomycotina</taxon>
        <taxon>Mortierellomycetes</taxon>
        <taxon>Mortierellales</taxon>
        <taxon>Mortierellaceae</taxon>
        <taxon>Modicella</taxon>
    </lineage>
</organism>
<accession>A0A9P6J2B9</accession>
<comment type="caution">
    <text evidence="5">The sequence shown here is derived from an EMBL/GenBank/DDBJ whole genome shotgun (WGS) entry which is preliminary data.</text>
</comment>
<keyword evidence="3" id="KW-0964">Secreted</keyword>
<evidence type="ECO:0000313" key="5">
    <source>
        <dbReference type="EMBL" id="KAF9958522.1"/>
    </source>
</evidence>
<evidence type="ECO:0000256" key="2">
    <source>
        <dbReference type="ARBA" id="ARBA00004613"/>
    </source>
</evidence>
<evidence type="ECO:0000256" key="1">
    <source>
        <dbReference type="ARBA" id="ARBA00004340"/>
    </source>
</evidence>
<dbReference type="SUPFAM" id="SSF52540">
    <property type="entry name" value="P-loop containing nucleoside triphosphate hydrolases"/>
    <property type="match status" value="1"/>
</dbReference>
<dbReference type="GO" id="GO:0043657">
    <property type="term" value="C:host cell"/>
    <property type="evidence" value="ECO:0007669"/>
    <property type="project" value="UniProtKB-SubCell"/>
</dbReference>
<gene>
    <name evidence="5" type="ORF">BGZ65_001377</name>
</gene>
<comment type="subcellular location">
    <subcellularLocation>
        <location evidence="1">Host cell</location>
    </subcellularLocation>
    <subcellularLocation>
        <location evidence="2">Secreted</location>
    </subcellularLocation>
</comment>
<evidence type="ECO:0000259" key="4">
    <source>
        <dbReference type="Pfam" id="PF20147"/>
    </source>
</evidence>
<evidence type="ECO:0000313" key="6">
    <source>
        <dbReference type="Proteomes" id="UP000749646"/>
    </source>
</evidence>